<dbReference type="EMBL" id="FOMT01000001">
    <property type="protein sequence ID" value="SFD53127.1"/>
    <property type="molecule type" value="Genomic_DNA"/>
</dbReference>
<sequence>MWTEVAGSKIESVEPFLDGVLHLFEGLRNRFHETVFFFPWEEKTGTASVWGR</sequence>
<protein>
    <submittedName>
        <fullName evidence="1">Uncharacterized protein</fullName>
    </submittedName>
</protein>
<organism evidence="1 2">
    <name type="scientific">Paenibacillus catalpae</name>
    <dbReference type="NCBI Taxonomy" id="1045775"/>
    <lineage>
        <taxon>Bacteria</taxon>
        <taxon>Bacillati</taxon>
        <taxon>Bacillota</taxon>
        <taxon>Bacilli</taxon>
        <taxon>Bacillales</taxon>
        <taxon>Paenibacillaceae</taxon>
        <taxon>Paenibacillus</taxon>
    </lineage>
</organism>
<dbReference type="AlphaFoldDB" id="A0A1I1T363"/>
<dbReference type="RefSeq" id="WP_175532694.1">
    <property type="nucleotide sequence ID" value="NZ_FOMT01000001.1"/>
</dbReference>
<dbReference type="Proteomes" id="UP000198855">
    <property type="component" value="Unassembled WGS sequence"/>
</dbReference>
<reference evidence="2" key="1">
    <citation type="submission" date="2016-10" db="EMBL/GenBank/DDBJ databases">
        <authorList>
            <person name="Varghese N."/>
            <person name="Submissions S."/>
        </authorList>
    </citation>
    <scope>NUCLEOTIDE SEQUENCE [LARGE SCALE GENOMIC DNA]</scope>
    <source>
        <strain evidence="2">CGMCC 1.10784</strain>
    </source>
</reference>
<keyword evidence="2" id="KW-1185">Reference proteome</keyword>
<accession>A0A1I1T363</accession>
<dbReference type="STRING" id="1045775.SAMN05216378_0338"/>
<name>A0A1I1T363_9BACL</name>
<evidence type="ECO:0000313" key="2">
    <source>
        <dbReference type="Proteomes" id="UP000198855"/>
    </source>
</evidence>
<evidence type="ECO:0000313" key="1">
    <source>
        <dbReference type="EMBL" id="SFD53127.1"/>
    </source>
</evidence>
<proteinExistence type="predicted"/>
<gene>
    <name evidence="1" type="ORF">SAMN05216378_0338</name>
</gene>